<dbReference type="Proteomes" id="UP001266305">
    <property type="component" value="Unassembled WGS sequence"/>
</dbReference>
<comment type="caution">
    <text evidence="1">The sequence shown here is derived from an EMBL/GenBank/DDBJ whole genome shotgun (WGS) entry which is preliminary data.</text>
</comment>
<dbReference type="InterPro" id="IPR029149">
    <property type="entry name" value="Creatin/AminoP/Spt16_N"/>
</dbReference>
<keyword evidence="2" id="KW-1185">Reference proteome</keyword>
<dbReference type="EMBL" id="JASSZA010000011">
    <property type="protein sequence ID" value="KAK2098973.1"/>
    <property type="molecule type" value="Genomic_DNA"/>
</dbReference>
<reference evidence="1 2" key="1">
    <citation type="submission" date="2023-05" db="EMBL/GenBank/DDBJ databases">
        <title>B98-5 Cell Line De Novo Hybrid Assembly: An Optical Mapping Approach.</title>
        <authorList>
            <person name="Kananen K."/>
            <person name="Auerbach J.A."/>
            <person name="Kautto E."/>
            <person name="Blachly J.S."/>
        </authorList>
    </citation>
    <scope>NUCLEOTIDE SEQUENCE [LARGE SCALE GENOMIC DNA]</scope>
    <source>
        <strain evidence="1">B95-8</strain>
        <tissue evidence="1">Cell line</tissue>
    </source>
</reference>
<protein>
    <submittedName>
        <fullName evidence="1">Uncharacterized protein</fullName>
    </submittedName>
</protein>
<gene>
    <name evidence="1" type="ORF">P7K49_024424</name>
</gene>
<organism evidence="1 2">
    <name type="scientific">Saguinus oedipus</name>
    <name type="common">Cotton-top tamarin</name>
    <name type="synonym">Oedipomidas oedipus</name>
    <dbReference type="NCBI Taxonomy" id="9490"/>
    <lineage>
        <taxon>Eukaryota</taxon>
        <taxon>Metazoa</taxon>
        <taxon>Chordata</taxon>
        <taxon>Craniata</taxon>
        <taxon>Vertebrata</taxon>
        <taxon>Euteleostomi</taxon>
        <taxon>Mammalia</taxon>
        <taxon>Eutheria</taxon>
        <taxon>Euarchontoglires</taxon>
        <taxon>Primates</taxon>
        <taxon>Haplorrhini</taxon>
        <taxon>Platyrrhini</taxon>
        <taxon>Cebidae</taxon>
        <taxon>Callitrichinae</taxon>
        <taxon>Saguinus</taxon>
    </lineage>
</organism>
<accession>A0ABQ9UPH9</accession>
<name>A0ABQ9UPH9_SAGOE</name>
<proteinExistence type="predicted"/>
<sequence>MLQFCFLLNSSCSPIQSLHYLLSLWLQLPQPPGPTVFTSLVVASLPQPLPVAAFFASTVAATAPYHILTIGYGIGTSFIMFDSDDKEVAAFHPDHEPNVMGLKDEEVGRGKVLSVDGGRSECGSEEAGCDDQEAEDVFDQIHFVFVALVLVWWWGGQVEDLTGSGAEHGRHFSVAHFELDIELQGQAGFEISSPVVADSGMPPKVTSELLRQLRQAMRNSEYVTEPIQAYIIPSGDAHQMSIWLADFLLPKGPSLHGCDNVRPVLTREQSQDWISAWRHGFPGLRSN</sequence>
<evidence type="ECO:0000313" key="1">
    <source>
        <dbReference type="EMBL" id="KAK2098973.1"/>
    </source>
</evidence>
<evidence type="ECO:0000313" key="2">
    <source>
        <dbReference type="Proteomes" id="UP001266305"/>
    </source>
</evidence>
<dbReference type="Gene3D" id="3.40.350.10">
    <property type="entry name" value="Creatinase/prolidase N-terminal domain"/>
    <property type="match status" value="1"/>
</dbReference>